<dbReference type="OrthoDB" id="10253115at2759"/>
<feature type="domain" description="AMP-dependent synthetase/ligase" evidence="5">
    <location>
        <begin position="53"/>
        <end position="467"/>
    </location>
</feature>
<dbReference type="HOGENOM" id="CLU_000022_59_5_1"/>
<comment type="caution">
    <text evidence="7">The sequence shown here is derived from an EMBL/GenBank/DDBJ whole genome shotgun (WGS) entry which is preliminary data.</text>
</comment>
<accession>A0A066V4N7</accession>
<dbReference type="OMA" id="CGAPIVY"/>
<evidence type="ECO:0000259" key="6">
    <source>
        <dbReference type="Pfam" id="PF13193"/>
    </source>
</evidence>
<dbReference type="InterPro" id="IPR025110">
    <property type="entry name" value="AMP-bd_C"/>
</dbReference>
<dbReference type="InterPro" id="IPR042099">
    <property type="entry name" value="ANL_N_sf"/>
</dbReference>
<name>A0A066V4N7_TILAU</name>
<evidence type="ECO:0000256" key="4">
    <source>
        <dbReference type="ARBA" id="ARBA00023098"/>
    </source>
</evidence>
<dbReference type="EMBL" id="JMSN01000159">
    <property type="protein sequence ID" value="KDN36697.1"/>
    <property type="molecule type" value="Genomic_DNA"/>
</dbReference>
<dbReference type="GO" id="GO:0016874">
    <property type="term" value="F:ligase activity"/>
    <property type="evidence" value="ECO:0007669"/>
    <property type="project" value="UniProtKB-KW"/>
</dbReference>
<evidence type="ECO:0000256" key="3">
    <source>
        <dbReference type="ARBA" id="ARBA00022832"/>
    </source>
</evidence>
<dbReference type="PROSITE" id="PS00455">
    <property type="entry name" value="AMP_BINDING"/>
    <property type="match status" value="1"/>
</dbReference>
<dbReference type="SUPFAM" id="SSF56801">
    <property type="entry name" value="Acetyl-CoA synthetase-like"/>
    <property type="match status" value="1"/>
</dbReference>
<dbReference type="AlphaFoldDB" id="A0A066V4N7"/>
<gene>
    <name evidence="7" type="ORF">K437DRAFT_276738</name>
</gene>
<protein>
    <submittedName>
        <fullName evidence="7">Acetyl-CoA synthetase-like protein</fullName>
    </submittedName>
</protein>
<dbReference type="RefSeq" id="XP_013240137.1">
    <property type="nucleotide sequence ID" value="XM_013384683.1"/>
</dbReference>
<sequence length="629" mass="69260">MATTPLDMATYIPPDSSQPPADFVLRLTVSASIPHHRTPLSPLHFLLRAALIVPDKLALVHPEKGYRFTYSQWAARTLSLTFAINRLPGWKRGEKVAVIAPNTPLILEAHNGILAAGGIIVPINIRNTQAEVRYVLSHAGVRAILVDSEFEHLVPRDPHLDGGKAGVAVIVSHDTGGRAGSIADAYEGFLAEGRRYWEEVQRKELEAVRNLVLPEYAARRDWELIEVTSNEDEACALCYTSGTTGRPKGVLTTHRGSYLAALSNAYESKIDRFSVYLWVLPAFHACGWTYVWAINAAFATHYILRKVDYDVIWHALTHSGVTHYCGAPTVQLAIVHHPDAKKVNVDGRGVVRVAVAASAPTASLLGKMEALGLEPIHVYGLTESYGPLVQRYPDPEWKSLNVDERARLMARQGHGFLAADEARVFKRPEDFDGDWSKVHGPLRPVKRDGKELGEIALRGNLVMLGYFQDAAATSRVMKDNWFMTGDLAVRHPGGEVAILDRGKDLVISGGENVSSLMVEQELAAHPDVLECALIARPHPKWSESGHAFVVLNSCALQREGGYANVKSGAAATARMHESFRAHCKARMSGFAVPQWFEIVDELPKTSTGKVQKNVLRERVKGYDDKQSKL</sequence>
<feature type="domain" description="AMP-binding enzyme C-terminal" evidence="6">
    <location>
        <begin position="518"/>
        <end position="609"/>
    </location>
</feature>
<proteinExistence type="inferred from homology"/>
<dbReference type="InParanoid" id="A0A066V4N7"/>
<keyword evidence="3" id="KW-0276">Fatty acid metabolism</keyword>
<keyword evidence="2" id="KW-0436">Ligase</keyword>
<dbReference type="InterPro" id="IPR045851">
    <property type="entry name" value="AMP-bd_C_sf"/>
</dbReference>
<dbReference type="Gene3D" id="3.30.300.30">
    <property type="match status" value="1"/>
</dbReference>
<dbReference type="GeneID" id="25266755"/>
<evidence type="ECO:0000259" key="5">
    <source>
        <dbReference type="Pfam" id="PF00501"/>
    </source>
</evidence>
<evidence type="ECO:0000256" key="2">
    <source>
        <dbReference type="ARBA" id="ARBA00022598"/>
    </source>
</evidence>
<dbReference type="Gene3D" id="3.40.50.12780">
    <property type="entry name" value="N-terminal domain of ligase-like"/>
    <property type="match status" value="1"/>
</dbReference>
<dbReference type="GO" id="GO:0006631">
    <property type="term" value="P:fatty acid metabolic process"/>
    <property type="evidence" value="ECO:0007669"/>
    <property type="project" value="UniProtKB-KW"/>
</dbReference>
<organism evidence="7 8">
    <name type="scientific">Tilletiaria anomala (strain ATCC 24038 / CBS 436.72 / UBC 951)</name>
    <dbReference type="NCBI Taxonomy" id="1037660"/>
    <lineage>
        <taxon>Eukaryota</taxon>
        <taxon>Fungi</taxon>
        <taxon>Dikarya</taxon>
        <taxon>Basidiomycota</taxon>
        <taxon>Ustilaginomycotina</taxon>
        <taxon>Exobasidiomycetes</taxon>
        <taxon>Georgefischeriales</taxon>
        <taxon>Tilletiariaceae</taxon>
        <taxon>Tilletiaria</taxon>
    </lineage>
</organism>
<dbReference type="Pfam" id="PF13193">
    <property type="entry name" value="AMP-binding_C"/>
    <property type="match status" value="1"/>
</dbReference>
<dbReference type="Proteomes" id="UP000027361">
    <property type="component" value="Unassembled WGS sequence"/>
</dbReference>
<dbReference type="InterPro" id="IPR020845">
    <property type="entry name" value="AMP-binding_CS"/>
</dbReference>
<reference evidence="7 8" key="1">
    <citation type="submission" date="2014-05" db="EMBL/GenBank/DDBJ databases">
        <title>Draft genome sequence of a rare smut relative, Tilletiaria anomala UBC 951.</title>
        <authorList>
            <consortium name="DOE Joint Genome Institute"/>
            <person name="Toome M."/>
            <person name="Kuo A."/>
            <person name="Henrissat B."/>
            <person name="Lipzen A."/>
            <person name="Tritt A."/>
            <person name="Yoshinaga Y."/>
            <person name="Zane M."/>
            <person name="Barry K."/>
            <person name="Grigoriev I.V."/>
            <person name="Spatafora J.W."/>
            <person name="Aimea M.C."/>
        </authorList>
    </citation>
    <scope>NUCLEOTIDE SEQUENCE [LARGE SCALE GENOMIC DNA]</scope>
    <source>
        <strain evidence="7 8">UBC 951</strain>
    </source>
</reference>
<dbReference type="PANTHER" id="PTHR43859:SF4">
    <property type="entry name" value="BUTANOATE--COA LIGASE AAE1-RELATED"/>
    <property type="match status" value="1"/>
</dbReference>
<keyword evidence="4" id="KW-0443">Lipid metabolism</keyword>
<keyword evidence="8" id="KW-1185">Reference proteome</keyword>
<evidence type="ECO:0000313" key="7">
    <source>
        <dbReference type="EMBL" id="KDN36697.1"/>
    </source>
</evidence>
<dbReference type="STRING" id="1037660.A0A066V4N7"/>
<dbReference type="InterPro" id="IPR000873">
    <property type="entry name" value="AMP-dep_synth/lig_dom"/>
</dbReference>
<evidence type="ECO:0000256" key="1">
    <source>
        <dbReference type="ARBA" id="ARBA00006432"/>
    </source>
</evidence>
<dbReference type="Pfam" id="PF00501">
    <property type="entry name" value="AMP-binding"/>
    <property type="match status" value="1"/>
</dbReference>
<comment type="similarity">
    <text evidence="1">Belongs to the ATP-dependent AMP-binding enzyme family.</text>
</comment>
<dbReference type="PANTHER" id="PTHR43859">
    <property type="entry name" value="ACYL-ACTIVATING ENZYME"/>
    <property type="match status" value="1"/>
</dbReference>
<evidence type="ECO:0000313" key="8">
    <source>
        <dbReference type="Proteomes" id="UP000027361"/>
    </source>
</evidence>